<dbReference type="Proteomes" id="UP000198287">
    <property type="component" value="Unassembled WGS sequence"/>
</dbReference>
<feature type="chain" id="PRO_5012827412" evidence="1">
    <location>
        <begin position="26"/>
        <end position="359"/>
    </location>
</feature>
<comment type="caution">
    <text evidence="2">The sequence shown here is derived from an EMBL/GenBank/DDBJ whole genome shotgun (WGS) entry which is preliminary data.</text>
</comment>
<sequence length="359" mass="40621">MAIRVGVVGVVCVALSLWRADGVEGVTQMCNPPESKIVYQFSVDACPFGILFSEPLRALCLRSSSDNDMTTFYADVCQNIKYDPDTSTQIQLITTLTDGPLSEMDSCMGNQTFQCDGAELKEVNGTEITEPGQDAIFMDEENFDEPEDIATLRNDSAILDQTVRMFKFLVGLEGEGKNVGNEVDSEKDDEMSGNATTVEGPILRVTQLLTQSFQVLSKHCNVSYVPAEFSRDVRRMFLFLLREGTFGELEDVSREDYQQIKQALDHCMEKDPPFLLQGPACETHANAKYFEKNGTTIPYTLDEFAYIPYKYEVVIDATWGVTDFTHGLCFGTFRENVNYHHLYQRAMERLFNEPIVYRW</sequence>
<dbReference type="EMBL" id="LNIX01000007">
    <property type="protein sequence ID" value="OXA51443.1"/>
    <property type="molecule type" value="Genomic_DNA"/>
</dbReference>
<name>A0A226E1N1_FOLCA</name>
<organism evidence="2 3">
    <name type="scientific">Folsomia candida</name>
    <name type="common">Springtail</name>
    <dbReference type="NCBI Taxonomy" id="158441"/>
    <lineage>
        <taxon>Eukaryota</taxon>
        <taxon>Metazoa</taxon>
        <taxon>Ecdysozoa</taxon>
        <taxon>Arthropoda</taxon>
        <taxon>Hexapoda</taxon>
        <taxon>Collembola</taxon>
        <taxon>Entomobryomorpha</taxon>
        <taxon>Isotomoidea</taxon>
        <taxon>Isotomidae</taxon>
        <taxon>Proisotominae</taxon>
        <taxon>Folsomia</taxon>
    </lineage>
</organism>
<evidence type="ECO:0000313" key="3">
    <source>
        <dbReference type="Proteomes" id="UP000198287"/>
    </source>
</evidence>
<keyword evidence="1" id="KW-0732">Signal</keyword>
<accession>A0A226E1N1</accession>
<gene>
    <name evidence="2" type="ORF">Fcan01_13583</name>
</gene>
<reference evidence="2 3" key="1">
    <citation type="submission" date="2015-12" db="EMBL/GenBank/DDBJ databases">
        <title>The genome of Folsomia candida.</title>
        <authorList>
            <person name="Faddeeva A."/>
            <person name="Derks M.F."/>
            <person name="Anvar Y."/>
            <person name="Smit S."/>
            <person name="Van Straalen N."/>
            <person name="Roelofs D."/>
        </authorList>
    </citation>
    <scope>NUCLEOTIDE SEQUENCE [LARGE SCALE GENOMIC DNA]</scope>
    <source>
        <strain evidence="2 3">VU population</strain>
        <tissue evidence="2">Whole body</tissue>
    </source>
</reference>
<dbReference type="OrthoDB" id="8251567at2759"/>
<feature type="signal peptide" evidence="1">
    <location>
        <begin position="1"/>
        <end position="25"/>
    </location>
</feature>
<evidence type="ECO:0000313" key="2">
    <source>
        <dbReference type="EMBL" id="OXA51443.1"/>
    </source>
</evidence>
<keyword evidence="3" id="KW-1185">Reference proteome</keyword>
<dbReference type="AlphaFoldDB" id="A0A226E1N1"/>
<protein>
    <submittedName>
        <fullName evidence="2">Uncharacterized protein</fullName>
    </submittedName>
</protein>
<dbReference type="OMA" id="CETHANA"/>
<evidence type="ECO:0000256" key="1">
    <source>
        <dbReference type="SAM" id="SignalP"/>
    </source>
</evidence>
<proteinExistence type="predicted"/>